<organism evidence="3 4">
    <name type="scientific">Kutzneria buriramensis</name>
    <dbReference type="NCBI Taxonomy" id="1045776"/>
    <lineage>
        <taxon>Bacteria</taxon>
        <taxon>Bacillati</taxon>
        <taxon>Actinomycetota</taxon>
        <taxon>Actinomycetes</taxon>
        <taxon>Pseudonocardiales</taxon>
        <taxon>Pseudonocardiaceae</taxon>
        <taxon>Kutzneria</taxon>
    </lineage>
</organism>
<dbReference type="AlphaFoldDB" id="A0A3E0GUG4"/>
<evidence type="ECO:0000313" key="4">
    <source>
        <dbReference type="Proteomes" id="UP000256269"/>
    </source>
</evidence>
<protein>
    <submittedName>
        <fullName evidence="3">Uncharacterized protein</fullName>
    </submittedName>
</protein>
<feature type="chain" id="PRO_5017662212" evidence="2">
    <location>
        <begin position="25"/>
        <end position="86"/>
    </location>
</feature>
<dbReference type="EMBL" id="QUNO01000026">
    <property type="protein sequence ID" value="REH28572.1"/>
    <property type="molecule type" value="Genomic_DNA"/>
</dbReference>
<gene>
    <name evidence="3" type="ORF">BCF44_12614</name>
</gene>
<sequence length="86" mass="8752">MKRWVVTAVAVALLGSACTGPIDAALSDHTPVAAVDMTVPPGVKDILTDARQRVAEGLNNAAGFSPLPGDRELSAGAALSRTSRPT</sequence>
<dbReference type="RefSeq" id="WP_116181362.1">
    <property type="nucleotide sequence ID" value="NZ_CP144375.1"/>
</dbReference>
<accession>A0A3E0GUG4</accession>
<feature type="region of interest" description="Disordered" evidence="1">
    <location>
        <begin position="61"/>
        <end position="86"/>
    </location>
</feature>
<feature type="signal peptide" evidence="2">
    <location>
        <begin position="1"/>
        <end position="24"/>
    </location>
</feature>
<reference evidence="3 4" key="1">
    <citation type="submission" date="2018-08" db="EMBL/GenBank/DDBJ databases">
        <title>Genomic Encyclopedia of Archaeal and Bacterial Type Strains, Phase II (KMG-II): from individual species to whole genera.</title>
        <authorList>
            <person name="Goeker M."/>
        </authorList>
    </citation>
    <scope>NUCLEOTIDE SEQUENCE [LARGE SCALE GENOMIC DNA]</scope>
    <source>
        <strain evidence="3 4">DSM 45791</strain>
    </source>
</reference>
<dbReference type="Proteomes" id="UP000256269">
    <property type="component" value="Unassembled WGS sequence"/>
</dbReference>
<comment type="caution">
    <text evidence="3">The sequence shown here is derived from an EMBL/GenBank/DDBJ whole genome shotgun (WGS) entry which is preliminary data.</text>
</comment>
<evidence type="ECO:0000256" key="1">
    <source>
        <dbReference type="SAM" id="MobiDB-lite"/>
    </source>
</evidence>
<keyword evidence="4" id="KW-1185">Reference proteome</keyword>
<name>A0A3E0GUG4_9PSEU</name>
<keyword evidence="2" id="KW-0732">Signal</keyword>
<evidence type="ECO:0000313" key="3">
    <source>
        <dbReference type="EMBL" id="REH28572.1"/>
    </source>
</evidence>
<proteinExistence type="predicted"/>
<evidence type="ECO:0000256" key="2">
    <source>
        <dbReference type="SAM" id="SignalP"/>
    </source>
</evidence>
<dbReference type="PROSITE" id="PS51257">
    <property type="entry name" value="PROKAR_LIPOPROTEIN"/>
    <property type="match status" value="1"/>
</dbReference>